<comment type="pathway">
    <text evidence="2">Purine metabolism; AMP biosynthesis via de novo pathway; AMP from IMP: step 2/2.</text>
</comment>
<name>A0A497EXC8_9CREN</name>
<evidence type="ECO:0000256" key="4">
    <source>
        <dbReference type="ARBA" id="ARBA00024477"/>
    </source>
</evidence>
<proteinExistence type="predicted"/>
<organism evidence="7 8">
    <name type="scientific">Thermoproteota archaeon</name>
    <dbReference type="NCBI Taxonomy" id="2056631"/>
    <lineage>
        <taxon>Archaea</taxon>
        <taxon>Thermoproteota</taxon>
    </lineage>
</organism>
<evidence type="ECO:0000313" key="8">
    <source>
        <dbReference type="Proteomes" id="UP000272051"/>
    </source>
</evidence>
<dbReference type="EMBL" id="QMQX01000115">
    <property type="protein sequence ID" value="RLE51328.1"/>
    <property type="molecule type" value="Genomic_DNA"/>
</dbReference>
<evidence type="ECO:0000256" key="2">
    <source>
        <dbReference type="ARBA" id="ARBA00004734"/>
    </source>
</evidence>
<dbReference type="GO" id="GO:0004018">
    <property type="term" value="F:N6-(1,2-dicarboxyethyl)AMP AMP-lyase (fumarate-forming) activity"/>
    <property type="evidence" value="ECO:0007669"/>
    <property type="project" value="TreeGrafter"/>
</dbReference>
<reference evidence="7 8" key="1">
    <citation type="submission" date="2018-06" db="EMBL/GenBank/DDBJ databases">
        <title>Extensive metabolic versatility and redundancy in microbially diverse, dynamic hydrothermal sediments.</title>
        <authorList>
            <person name="Dombrowski N."/>
            <person name="Teske A."/>
            <person name="Baker B.J."/>
        </authorList>
    </citation>
    <scope>NUCLEOTIDE SEQUENCE [LARGE SCALE GENOMIC DNA]</scope>
    <source>
        <strain evidence="7">B34_G17</strain>
    </source>
</reference>
<dbReference type="Proteomes" id="UP000272051">
    <property type="component" value="Unassembled WGS sequence"/>
</dbReference>
<dbReference type="Gene3D" id="1.10.275.10">
    <property type="entry name" value="Fumarase/aspartase (N-terminal domain)"/>
    <property type="match status" value="1"/>
</dbReference>
<keyword evidence="3 7" id="KW-0456">Lyase</keyword>
<dbReference type="PANTHER" id="PTHR43172">
    <property type="entry name" value="ADENYLOSUCCINATE LYASE"/>
    <property type="match status" value="1"/>
</dbReference>
<dbReference type="AlphaFoldDB" id="A0A497EXC8"/>
<dbReference type="GO" id="GO:0005829">
    <property type="term" value="C:cytosol"/>
    <property type="evidence" value="ECO:0007669"/>
    <property type="project" value="TreeGrafter"/>
</dbReference>
<dbReference type="InterPro" id="IPR024083">
    <property type="entry name" value="Fumarase/histidase_N"/>
</dbReference>
<dbReference type="GO" id="GO:0070626">
    <property type="term" value="F:(S)-2-(5-amino-1-(5-phospho-D-ribosyl)imidazole-4-carboxamido) succinate lyase (fumarate-forming) activity"/>
    <property type="evidence" value="ECO:0007669"/>
    <property type="project" value="TreeGrafter"/>
</dbReference>
<dbReference type="SUPFAM" id="SSF48557">
    <property type="entry name" value="L-aspartase-like"/>
    <property type="match status" value="1"/>
</dbReference>
<dbReference type="InterPro" id="IPR008948">
    <property type="entry name" value="L-Aspartase-like"/>
</dbReference>
<evidence type="ECO:0000313" key="7">
    <source>
        <dbReference type="EMBL" id="RLE51328.1"/>
    </source>
</evidence>
<dbReference type="PANTHER" id="PTHR43172:SF1">
    <property type="entry name" value="ADENYLOSUCCINATE LYASE"/>
    <property type="match status" value="1"/>
</dbReference>
<comment type="caution">
    <text evidence="7">The sequence shown here is derived from an EMBL/GenBank/DDBJ whole genome shotgun (WGS) entry which is preliminary data.</text>
</comment>
<protein>
    <submittedName>
        <fullName evidence="7">Adenylosuccinate lyase</fullName>
    </submittedName>
</protein>
<comment type="function">
    <text evidence="5">Catalyzes two reactions in de novo purine nucleotide biosynthesis. Catalyzes the breakdown of 5-aminoimidazole- (N-succinylocarboxamide) ribotide (SAICAR or 2-[5-amino-1-(5-phospho-beta-D-ribosyl)imidazole-4-carboxamido]succinate) to 5-aminoimidazole-4-carboxamide ribotide (AICAR or 5-amino-1-(5-phospho-beta-D-ribosyl)imidazole-4-carboxamide) and fumarate, and of adenylosuccinate (ADS or N(6)-(1,2-dicarboxyethyl)-AMP) to adenosine monophosphate (AMP) and fumarate.</text>
</comment>
<evidence type="ECO:0000256" key="6">
    <source>
        <dbReference type="ARBA" id="ARBA00049115"/>
    </source>
</evidence>
<sequence length="111" mass="12116">MSDIEKVVCPLEHRYGSSEMRALFTNENILRKRLQVEVALAYGLAAAGFISFEEALKIEEASSRVKLERVEELESVLGHDIMALATSLAEAAGNYGKGVHLGATSYDIVDT</sequence>
<evidence type="ECO:0000256" key="5">
    <source>
        <dbReference type="ARBA" id="ARBA00025012"/>
    </source>
</evidence>
<evidence type="ECO:0000256" key="1">
    <source>
        <dbReference type="ARBA" id="ARBA00004706"/>
    </source>
</evidence>
<comment type="catalytic activity">
    <reaction evidence="4">
        <text>(2S)-2-[5-amino-1-(5-phospho-beta-D-ribosyl)imidazole-4-carboxamido]succinate = 5-amino-1-(5-phospho-beta-D-ribosyl)imidazole-4-carboxamide + fumarate</text>
        <dbReference type="Rhea" id="RHEA:23920"/>
        <dbReference type="ChEBI" id="CHEBI:29806"/>
        <dbReference type="ChEBI" id="CHEBI:58443"/>
        <dbReference type="ChEBI" id="CHEBI:58475"/>
        <dbReference type="EC" id="4.3.2.2"/>
    </reaction>
    <physiologicalReaction direction="left-to-right" evidence="4">
        <dbReference type="Rhea" id="RHEA:23921"/>
    </physiologicalReaction>
</comment>
<dbReference type="GO" id="GO:0044208">
    <property type="term" value="P:'de novo' AMP biosynthetic process"/>
    <property type="evidence" value="ECO:0007669"/>
    <property type="project" value="TreeGrafter"/>
</dbReference>
<evidence type="ECO:0000256" key="3">
    <source>
        <dbReference type="ARBA" id="ARBA00023239"/>
    </source>
</evidence>
<feature type="non-terminal residue" evidence="7">
    <location>
        <position position="111"/>
    </location>
</feature>
<comment type="catalytic activity">
    <reaction evidence="6">
        <text>N(6)-(1,2-dicarboxyethyl)-AMP = fumarate + AMP</text>
        <dbReference type="Rhea" id="RHEA:16853"/>
        <dbReference type="ChEBI" id="CHEBI:29806"/>
        <dbReference type="ChEBI" id="CHEBI:57567"/>
        <dbReference type="ChEBI" id="CHEBI:456215"/>
        <dbReference type="EC" id="4.3.2.2"/>
    </reaction>
    <physiologicalReaction direction="left-to-right" evidence="6">
        <dbReference type="Rhea" id="RHEA:16854"/>
    </physiologicalReaction>
</comment>
<accession>A0A497EXC8</accession>
<gene>
    <name evidence="7" type="ORF">DRJ33_06105</name>
</gene>
<comment type="pathway">
    <text evidence="1">Purine metabolism; IMP biosynthesis via de novo pathway; 5-amino-1-(5-phospho-D-ribosyl)imidazole-4-carboxamide from 5-amino-1-(5-phospho-D-ribosyl)imidazole-4-carboxylate: step 2/2.</text>
</comment>